<comment type="caution">
    <text evidence="3">The sequence shown here is derived from an EMBL/GenBank/DDBJ whole genome shotgun (WGS) entry which is preliminary data.</text>
</comment>
<dbReference type="RefSeq" id="WP_116757789.1">
    <property type="nucleotide sequence ID" value="NZ_JBHUEX010000001.1"/>
</dbReference>
<feature type="compositionally biased region" description="Low complexity" evidence="1">
    <location>
        <begin position="28"/>
        <end position="43"/>
    </location>
</feature>
<dbReference type="EMBL" id="QEOP01000004">
    <property type="protein sequence ID" value="PVZ93461.1"/>
    <property type="molecule type" value="Genomic_DNA"/>
</dbReference>
<evidence type="ECO:0000313" key="3">
    <source>
        <dbReference type="EMBL" id="PVZ93461.1"/>
    </source>
</evidence>
<evidence type="ECO:0000256" key="1">
    <source>
        <dbReference type="SAM" id="MobiDB-lite"/>
    </source>
</evidence>
<feature type="signal peptide" evidence="2">
    <location>
        <begin position="1"/>
        <end position="22"/>
    </location>
</feature>
<proteinExistence type="predicted"/>
<gene>
    <name evidence="3" type="ORF">DDQ50_15985</name>
</gene>
<dbReference type="AlphaFoldDB" id="A0A2V1HM25"/>
<feature type="region of interest" description="Disordered" evidence="1">
    <location>
        <begin position="28"/>
        <end position="50"/>
    </location>
</feature>
<feature type="chain" id="PRO_5039486832" evidence="2">
    <location>
        <begin position="23"/>
        <end position="228"/>
    </location>
</feature>
<dbReference type="Proteomes" id="UP000244893">
    <property type="component" value="Unassembled WGS sequence"/>
</dbReference>
<protein>
    <submittedName>
        <fullName evidence="3">Uncharacterized protein</fullName>
    </submittedName>
</protein>
<evidence type="ECO:0000256" key="2">
    <source>
        <dbReference type="SAM" id="SignalP"/>
    </source>
</evidence>
<evidence type="ECO:0000313" key="4">
    <source>
        <dbReference type="Proteomes" id="UP000244893"/>
    </source>
</evidence>
<reference evidence="3 4" key="1">
    <citation type="submission" date="2018-05" db="EMBL/GenBank/DDBJ databases">
        <title>Amnibacterium sp. M8JJ-5, whole genome shotgun sequence.</title>
        <authorList>
            <person name="Tuo L."/>
        </authorList>
    </citation>
    <scope>NUCLEOTIDE SEQUENCE [LARGE SCALE GENOMIC DNA]</scope>
    <source>
        <strain evidence="3 4">M8JJ-5</strain>
    </source>
</reference>
<organism evidence="3 4">
    <name type="scientific">Amnibacterium flavum</name>
    <dbReference type="NCBI Taxonomy" id="2173173"/>
    <lineage>
        <taxon>Bacteria</taxon>
        <taxon>Bacillati</taxon>
        <taxon>Actinomycetota</taxon>
        <taxon>Actinomycetes</taxon>
        <taxon>Micrococcales</taxon>
        <taxon>Microbacteriaceae</taxon>
        <taxon>Amnibacterium</taxon>
    </lineage>
</organism>
<dbReference type="OrthoDB" id="5182048at2"/>
<keyword evidence="2" id="KW-0732">Signal</keyword>
<accession>A0A2V1HM25</accession>
<keyword evidence="4" id="KW-1185">Reference proteome</keyword>
<sequence length="228" mass="23220">MRKFYKTTIALGAAGLMIAGLAACSTSTSTDDTSNDSGSSATAEAAPEPLASIPELSGVDTQVTLDQGFVDAATSLGLTLGLVGNATLTDGTLSFPITGGNVDYYDPEEDYRPYVQGEIDHMGSGISLTAGETVVELTDFVIDPGTSRLTGTVTVNGEVAGEDVFIFNLDGTTLKPLATDDAGNAVLEGTRVLLSEDAAPLLNETFGTDALTPDFLVGIAKITAAAAA</sequence>
<name>A0A2V1HM25_9MICO</name>
<dbReference type="PROSITE" id="PS51257">
    <property type="entry name" value="PROKAR_LIPOPROTEIN"/>
    <property type="match status" value="1"/>
</dbReference>